<keyword evidence="2" id="KW-0413">Isomerase</keyword>
<reference evidence="2 3" key="2">
    <citation type="journal article" date="2011" name="PLoS ONE">
        <title>The Cyst-Dividing Bacterium Ramlibacter tataouinensis TTB310 Genome Reveals a Well-Stocked Toolbox for Adaptation to a Desert Environment.</title>
        <authorList>
            <person name="De Luca G."/>
            <person name="Barakat M."/>
            <person name="Ortet P."/>
            <person name="Fochesato S."/>
            <person name="Jourlin-Castelli C."/>
            <person name="Ansaldi M."/>
            <person name="Py B."/>
            <person name="Fichant G."/>
            <person name="Coutinho P.M."/>
            <person name="Voulhoux R."/>
            <person name="Bastien O."/>
            <person name="Marechal E."/>
            <person name="Henrissat B."/>
            <person name="Quentin Y."/>
            <person name="Noirot P."/>
            <person name="Filloux A."/>
            <person name="Mejean V."/>
            <person name="Dubow M.S."/>
            <person name="Barras F."/>
            <person name="Barbe V."/>
            <person name="Weissenbach J."/>
            <person name="Mihalcescu I."/>
            <person name="Vermeglio A."/>
            <person name="Achouak W."/>
            <person name="Heulin T."/>
        </authorList>
    </citation>
    <scope>NUCLEOTIDE SEQUENCE [LARGE SCALE GENOMIC DNA]</scope>
    <source>
        <strain evidence="3">ATCC BAA-407 / DSM 14655 / LMG 21543 / TTB310</strain>
    </source>
</reference>
<accession>F5XXK9</accession>
<dbReference type="InterPro" id="IPR013022">
    <property type="entry name" value="Xyl_isomerase-like_TIM-brl"/>
</dbReference>
<dbReference type="OrthoDB" id="9779184at2"/>
<proteinExistence type="predicted"/>
<reference evidence="3" key="1">
    <citation type="submission" date="2006-01" db="EMBL/GenBank/DDBJ databases">
        <title>Genome of the cyst-dividing bacterium Ramlibacter tataouinensis.</title>
        <authorList>
            <person name="Barakat M."/>
            <person name="Ortet P."/>
            <person name="De Luca G."/>
            <person name="Jourlin-Castelli C."/>
            <person name="Ansaldi M."/>
            <person name="Py B."/>
            <person name="Fichant G."/>
            <person name="Coutinho P."/>
            <person name="Voulhoux R."/>
            <person name="Bastien O."/>
            <person name="Roy S."/>
            <person name="Marechal E."/>
            <person name="Henrissat B."/>
            <person name="Quentin Y."/>
            <person name="Noirot P."/>
            <person name="Filloux A."/>
            <person name="Mejean V."/>
            <person name="DuBow M."/>
            <person name="Barras F."/>
            <person name="Heulin T."/>
        </authorList>
    </citation>
    <scope>NUCLEOTIDE SEQUENCE [LARGE SCALE GENOMIC DNA]</scope>
    <source>
        <strain evidence="3">ATCC BAA-407 / DSM 14655 / LMG 21543 / TTB310</strain>
    </source>
</reference>
<dbReference type="RefSeq" id="WP_013900045.1">
    <property type="nucleotide sequence ID" value="NC_015677.1"/>
</dbReference>
<dbReference type="PANTHER" id="PTHR12110">
    <property type="entry name" value="HYDROXYPYRUVATE ISOMERASE"/>
    <property type="match status" value="1"/>
</dbReference>
<dbReference type="HOGENOM" id="CLU_061796_1_0_4"/>
<dbReference type="PATRIC" id="fig|365046.3.peg.750"/>
<evidence type="ECO:0000259" key="1">
    <source>
        <dbReference type="Pfam" id="PF01261"/>
    </source>
</evidence>
<evidence type="ECO:0000313" key="3">
    <source>
        <dbReference type="Proteomes" id="UP000008385"/>
    </source>
</evidence>
<dbReference type="eggNOG" id="COG1082">
    <property type="taxonomic scope" value="Bacteria"/>
</dbReference>
<organism evidence="2 3">
    <name type="scientific">Ramlibacter tataouinensis (strain ATCC BAA-407 / DSM 14655 / LMG 21543 / TTB310)</name>
    <dbReference type="NCBI Taxonomy" id="365046"/>
    <lineage>
        <taxon>Bacteria</taxon>
        <taxon>Pseudomonadati</taxon>
        <taxon>Pseudomonadota</taxon>
        <taxon>Betaproteobacteria</taxon>
        <taxon>Burkholderiales</taxon>
        <taxon>Comamonadaceae</taxon>
        <taxon>Ramlibacter</taxon>
    </lineage>
</organism>
<name>F5XXK9_RAMTT</name>
<dbReference type="GO" id="GO:0016853">
    <property type="term" value="F:isomerase activity"/>
    <property type="evidence" value="ECO:0007669"/>
    <property type="project" value="UniProtKB-KW"/>
</dbReference>
<gene>
    <name evidence="2" type="ordered locus">Rta_07310</name>
</gene>
<feature type="domain" description="Xylose isomerase-like TIM barrel" evidence="1">
    <location>
        <begin position="23"/>
        <end position="316"/>
    </location>
</feature>
<dbReference type="AlphaFoldDB" id="F5XXK9"/>
<dbReference type="InterPro" id="IPR036237">
    <property type="entry name" value="Xyl_isomerase-like_sf"/>
</dbReference>
<dbReference type="Proteomes" id="UP000008385">
    <property type="component" value="Chromosome"/>
</dbReference>
<dbReference type="EMBL" id="CP000245">
    <property type="protein sequence ID" value="AEG91812.1"/>
    <property type="molecule type" value="Genomic_DNA"/>
</dbReference>
<protein>
    <submittedName>
        <fullName evidence="2">Sugar phosphate isomerase/epimerase-like protein</fullName>
    </submittedName>
</protein>
<evidence type="ECO:0000313" key="2">
    <source>
        <dbReference type="EMBL" id="AEG91812.1"/>
    </source>
</evidence>
<dbReference type="KEGG" id="rta:Rta_07310"/>
<dbReference type="SUPFAM" id="SSF51658">
    <property type="entry name" value="Xylose isomerase-like"/>
    <property type="match status" value="1"/>
</dbReference>
<dbReference type="STRING" id="365046.Rta_07310"/>
<dbReference type="Pfam" id="PF01261">
    <property type="entry name" value="AP_endonuc_2"/>
    <property type="match status" value="1"/>
</dbReference>
<dbReference type="InterPro" id="IPR050312">
    <property type="entry name" value="IolE/XylAMocC-like"/>
</dbReference>
<dbReference type="Gene3D" id="3.20.20.150">
    <property type="entry name" value="Divalent-metal-dependent TIM barrel enzymes"/>
    <property type="match status" value="1"/>
</dbReference>
<dbReference type="PANTHER" id="PTHR12110:SF21">
    <property type="entry name" value="XYLOSE ISOMERASE-LIKE TIM BARREL DOMAIN-CONTAINING PROTEIN"/>
    <property type="match status" value="1"/>
</dbReference>
<keyword evidence="3" id="KW-1185">Reference proteome</keyword>
<sequence length="335" mass="37259">MSRPITLFTGQWADLPLAELAPLAKRMGYDGLELACWGDHFNVQEALASPRYLQDKWALLREHGLTSLAIGNHLVGQAVCDPIDERHRSILPPHVWGDGDTEGVRQRAARELADTARAAAKFGVETVTGFTGSSIWHATYAFPPTSQAYWDQGFADFGRRFAPILQAFDEAGVNFALEVHPTEIAFDIASSQRAIEAVGGHRRFGFNFDPSHLAYQGVDYVKFLRTFADRIYNAHMKDVWWGRGDGTVGVFGGHTSFGDARRFWDFRSVGRGMVDFESIIVALNDIAYAGPLSVEWEDSRMDRVHGATESAAFCRRLDFKPAAGAFDAVFAREHQ</sequence>